<dbReference type="EMBL" id="LSRE01000050">
    <property type="protein sequence ID" value="KXO89255.1"/>
    <property type="molecule type" value="Genomic_DNA"/>
</dbReference>
<dbReference type="RefSeq" id="WP_068574599.1">
    <property type="nucleotide sequence ID" value="NZ_LSRE01000050.1"/>
</dbReference>
<reference evidence="2" key="3">
    <citation type="submission" date="2016-02" db="EMBL/GenBank/DDBJ databases">
        <authorList>
            <person name="Teng J.L."/>
            <person name="Yang Y."/>
            <person name="Huang Y."/>
            <person name="Guo F."/>
            <person name="Wei W."/>
            <person name="Chen J.H."/>
            <person name="Wong S.Y."/>
            <person name="Lau S.K."/>
            <person name="Woo P.C."/>
        </authorList>
    </citation>
    <scope>NUCLEOTIDE SEQUENCE</scope>
    <source>
        <strain evidence="2">JCM 15929</strain>
    </source>
</reference>
<proteinExistence type="predicted"/>
<comment type="caution">
    <text evidence="2">The sequence shown here is derived from an EMBL/GenBank/DDBJ whole genome shotgun (WGS) entry which is preliminary data.</text>
</comment>
<gene>
    <name evidence="2" type="ORF">AXK60_17650</name>
    <name evidence="1" type="ORF">AXK61_11670</name>
</gene>
<evidence type="ECO:0000313" key="2">
    <source>
        <dbReference type="EMBL" id="KXP03629.1"/>
    </source>
</evidence>
<organism evidence="2 3">
    <name type="scientific">Tsukamurella pseudospumae</name>
    <dbReference type="NCBI Taxonomy" id="239498"/>
    <lineage>
        <taxon>Bacteria</taxon>
        <taxon>Bacillati</taxon>
        <taxon>Actinomycetota</taxon>
        <taxon>Actinomycetes</taxon>
        <taxon>Mycobacteriales</taxon>
        <taxon>Tsukamurellaceae</taxon>
        <taxon>Tsukamurella</taxon>
    </lineage>
</organism>
<evidence type="ECO:0000313" key="4">
    <source>
        <dbReference type="Proteomes" id="UP000070409"/>
    </source>
</evidence>
<dbReference type="AlphaFoldDB" id="A0A137ZZQ3"/>
<name>A0A137ZZQ3_9ACTN</name>
<dbReference type="Proteomes" id="UP000070409">
    <property type="component" value="Unassembled WGS sequence"/>
</dbReference>
<evidence type="ECO:0000313" key="3">
    <source>
        <dbReference type="Proteomes" id="UP000070258"/>
    </source>
</evidence>
<dbReference type="STRING" id="239498.AXK60_17650"/>
<reference evidence="1 4" key="2">
    <citation type="submission" date="2016-02" db="EMBL/GenBank/DDBJ databases">
        <authorList>
            <person name="Teng J.L."/>
            <person name="Tang Y."/>
            <person name="Huang Y."/>
            <person name="Guo F."/>
            <person name="Wei W."/>
            <person name="Chen J.H."/>
            <person name="Wong S.Y."/>
            <person name="Lau S.K."/>
            <person name="Woo P.C."/>
        </authorList>
    </citation>
    <scope>NUCLEOTIDE SEQUENCE [LARGE SCALE GENOMIC DNA]</scope>
    <source>
        <strain evidence="1 4">JCM 13375</strain>
    </source>
</reference>
<dbReference type="InterPro" id="IPR021391">
    <property type="entry name" value="DUF3027"/>
</dbReference>
<keyword evidence="4" id="KW-1185">Reference proteome</keyword>
<dbReference type="OrthoDB" id="3210158at2"/>
<dbReference type="Pfam" id="PF11228">
    <property type="entry name" value="DUF3027"/>
    <property type="match status" value="1"/>
</dbReference>
<evidence type="ECO:0008006" key="5">
    <source>
        <dbReference type="Google" id="ProtNLM"/>
    </source>
</evidence>
<evidence type="ECO:0000313" key="1">
    <source>
        <dbReference type="EMBL" id="KXO89255.1"/>
    </source>
</evidence>
<dbReference type="Proteomes" id="UP000070258">
    <property type="component" value="Unassembled WGS sequence"/>
</dbReference>
<protein>
    <recommendedName>
        <fullName evidence="5">DUF3027 domain-containing protein</fullName>
    </recommendedName>
</protein>
<reference evidence="3" key="1">
    <citation type="submission" date="2016-02" db="EMBL/GenBank/DDBJ databases">
        <authorList>
            <person name="Wen L."/>
            <person name="He K."/>
            <person name="Yang H."/>
        </authorList>
    </citation>
    <scope>NUCLEOTIDE SEQUENCE [LARGE SCALE GENOMIC DNA]</scope>
    <source>
        <strain evidence="3">JCM 15929</strain>
    </source>
</reference>
<sequence>MSSALQSGAAVDLARAVLEAEEGAPVGAHVATVVEDEFAVAHYFEANLPAYRGWQWCAVIAATPGGELTVSETALLPGPGSLTAPEWVPWDRRVRAGDLAPGDVLPPREADERIEPGYTLSGDPAVDEVAGEIGVNLERVMSRIGRVDAAERWLAGAFGPESEMARSTRYHCGDCAFFLPLAGVLGAAFGACGNEYSADGHVVHAHYGCGAHSSVAAPSGQGSPAYEPYDDGAVEKVPVEHG</sequence>
<accession>A0A137ZZQ3</accession>
<dbReference type="EMBL" id="LSRF01000058">
    <property type="protein sequence ID" value="KXP03629.1"/>
    <property type="molecule type" value="Genomic_DNA"/>
</dbReference>